<evidence type="ECO:0000259" key="6">
    <source>
        <dbReference type="PROSITE" id="PS51898"/>
    </source>
</evidence>
<dbReference type="InterPro" id="IPR002104">
    <property type="entry name" value="Integrase_catalytic"/>
</dbReference>
<dbReference type="CDD" id="cd00397">
    <property type="entry name" value="DNA_BRE_C"/>
    <property type="match status" value="1"/>
</dbReference>
<dbReference type="InterPro" id="IPR050090">
    <property type="entry name" value="Tyrosine_recombinase_XerCD"/>
</dbReference>
<evidence type="ECO:0000313" key="9">
    <source>
        <dbReference type="Proteomes" id="UP000608850"/>
    </source>
</evidence>
<dbReference type="PANTHER" id="PTHR30349">
    <property type="entry name" value="PHAGE INTEGRASE-RELATED"/>
    <property type="match status" value="1"/>
</dbReference>
<protein>
    <submittedName>
        <fullName evidence="8">Integrase</fullName>
    </submittedName>
</protein>
<dbReference type="InterPro" id="IPR004107">
    <property type="entry name" value="Integrase_SAM-like_N"/>
</dbReference>
<dbReference type="OrthoDB" id="198497at2157"/>
<evidence type="ECO:0000313" key="8">
    <source>
        <dbReference type="EMBL" id="GGN07988.1"/>
    </source>
</evidence>
<dbReference type="PANTHER" id="PTHR30349:SF41">
    <property type="entry name" value="INTEGRASE_RECOMBINASE PROTEIN MJ0367-RELATED"/>
    <property type="match status" value="1"/>
</dbReference>
<dbReference type="InterPro" id="IPR011010">
    <property type="entry name" value="DNA_brk_join_enz"/>
</dbReference>
<dbReference type="GO" id="GO:0006310">
    <property type="term" value="P:DNA recombination"/>
    <property type="evidence" value="ECO:0007669"/>
    <property type="project" value="UniProtKB-KW"/>
</dbReference>
<keyword evidence="9" id="KW-1185">Reference proteome</keyword>
<dbReference type="PROSITE" id="PS51898">
    <property type="entry name" value="TYR_RECOMBINASE"/>
    <property type="match status" value="1"/>
</dbReference>
<keyword evidence="1" id="KW-0229">DNA integration</keyword>
<keyword evidence="2 4" id="KW-0238">DNA-binding</keyword>
<dbReference type="Pfam" id="PF02899">
    <property type="entry name" value="Phage_int_SAM_1"/>
    <property type="match status" value="1"/>
</dbReference>
<keyword evidence="3" id="KW-0233">DNA recombination</keyword>
<dbReference type="AlphaFoldDB" id="A0A830G8B3"/>
<gene>
    <name evidence="8" type="ORF">GCM10009021_04130</name>
</gene>
<feature type="region of interest" description="Disordered" evidence="5">
    <location>
        <begin position="1"/>
        <end position="23"/>
    </location>
</feature>
<evidence type="ECO:0000256" key="5">
    <source>
        <dbReference type="SAM" id="MobiDB-lite"/>
    </source>
</evidence>
<dbReference type="PROSITE" id="PS51900">
    <property type="entry name" value="CB"/>
    <property type="match status" value="1"/>
</dbReference>
<reference evidence="8 9" key="1">
    <citation type="journal article" date="2019" name="Int. J. Syst. Evol. Microbiol.">
        <title>The Global Catalogue of Microorganisms (GCM) 10K type strain sequencing project: providing services to taxonomists for standard genome sequencing and annotation.</title>
        <authorList>
            <consortium name="The Broad Institute Genomics Platform"/>
            <consortium name="The Broad Institute Genome Sequencing Center for Infectious Disease"/>
            <person name="Wu L."/>
            <person name="Ma J."/>
        </authorList>
    </citation>
    <scope>NUCLEOTIDE SEQUENCE [LARGE SCALE GENOMIC DNA]</scope>
    <source>
        <strain evidence="8 9">JCM 16331</strain>
    </source>
</reference>
<dbReference type="Proteomes" id="UP000608850">
    <property type="component" value="Unassembled WGS sequence"/>
</dbReference>
<dbReference type="SUPFAM" id="SSF56349">
    <property type="entry name" value="DNA breaking-rejoining enzymes"/>
    <property type="match status" value="1"/>
</dbReference>
<dbReference type="RefSeq" id="WP_188876839.1">
    <property type="nucleotide sequence ID" value="NZ_BMOQ01000001.1"/>
</dbReference>
<dbReference type="Gene3D" id="1.10.150.130">
    <property type="match status" value="1"/>
</dbReference>
<dbReference type="InterPro" id="IPR010998">
    <property type="entry name" value="Integrase_recombinase_N"/>
</dbReference>
<feature type="region of interest" description="Disordered" evidence="5">
    <location>
        <begin position="323"/>
        <end position="354"/>
    </location>
</feature>
<name>A0A830G8B3_9EURY</name>
<feature type="domain" description="Core-binding (CB)" evidence="7">
    <location>
        <begin position="22"/>
        <end position="107"/>
    </location>
</feature>
<comment type="caution">
    <text evidence="8">The sequence shown here is derived from an EMBL/GenBank/DDBJ whole genome shotgun (WGS) entry which is preliminary data.</text>
</comment>
<dbReference type="GO" id="GO:0003677">
    <property type="term" value="F:DNA binding"/>
    <property type="evidence" value="ECO:0007669"/>
    <property type="project" value="UniProtKB-UniRule"/>
</dbReference>
<dbReference type="GO" id="GO:0015074">
    <property type="term" value="P:DNA integration"/>
    <property type="evidence" value="ECO:0007669"/>
    <property type="project" value="UniProtKB-KW"/>
</dbReference>
<dbReference type="InterPro" id="IPR044068">
    <property type="entry name" value="CB"/>
</dbReference>
<dbReference type="Pfam" id="PF00589">
    <property type="entry name" value="Phage_integrase"/>
    <property type="match status" value="1"/>
</dbReference>
<evidence type="ECO:0000256" key="2">
    <source>
        <dbReference type="ARBA" id="ARBA00023125"/>
    </source>
</evidence>
<organism evidence="8 9">
    <name type="scientific">Halarchaeum nitratireducens</name>
    <dbReference type="NCBI Taxonomy" id="489913"/>
    <lineage>
        <taxon>Archaea</taxon>
        <taxon>Methanobacteriati</taxon>
        <taxon>Methanobacteriota</taxon>
        <taxon>Stenosarchaea group</taxon>
        <taxon>Halobacteria</taxon>
        <taxon>Halobacteriales</taxon>
        <taxon>Halobacteriaceae</taxon>
    </lineage>
</organism>
<evidence type="ECO:0000256" key="4">
    <source>
        <dbReference type="PROSITE-ProRule" id="PRU01248"/>
    </source>
</evidence>
<accession>A0A830G8B3</accession>
<dbReference type="EMBL" id="BMOQ01000001">
    <property type="protein sequence ID" value="GGN07988.1"/>
    <property type="molecule type" value="Genomic_DNA"/>
</dbReference>
<dbReference type="InterPro" id="IPR013762">
    <property type="entry name" value="Integrase-like_cat_sf"/>
</dbReference>
<sequence>MAEQSHGRAGGNSERPSDLKRMTPRMAMDRYLDRREAADSTSEATVSTYRRRLGTFVEWCENRGLMNVNDVDGRVLDDYWQYRRESLNDVSMKNEFGTLKKLFEYAVAIEAAEPDIPEKIALLKPTLSKTQRSNDEKIEAEQATAILDWQTKFHYASRDHVMFALLWHTGCRTGGLRALDLGDVHVDEQFVEFRHRPAEETPLKNEFDGERDVALSDDIARIVGDYIEENRKKVVDDYGREPLVTTERGRAAGNTIQRRTYALTQPCTVRECPHDRDPDDCEFRVHGRESKCPSSLSPHRIRTGAISYMRECGMSISAVSDRVDATPETIRTHYDRSDPRRTMESRREEVSKLD</sequence>
<proteinExistence type="predicted"/>
<evidence type="ECO:0000259" key="7">
    <source>
        <dbReference type="PROSITE" id="PS51900"/>
    </source>
</evidence>
<evidence type="ECO:0000256" key="1">
    <source>
        <dbReference type="ARBA" id="ARBA00022908"/>
    </source>
</evidence>
<dbReference type="Gene3D" id="1.10.443.10">
    <property type="entry name" value="Intergrase catalytic core"/>
    <property type="match status" value="1"/>
</dbReference>
<feature type="domain" description="Tyr recombinase" evidence="6">
    <location>
        <begin position="133"/>
        <end position="347"/>
    </location>
</feature>
<evidence type="ECO:0000256" key="3">
    <source>
        <dbReference type="ARBA" id="ARBA00023172"/>
    </source>
</evidence>